<dbReference type="Proteomes" id="UP001468798">
    <property type="component" value="Unassembled WGS sequence"/>
</dbReference>
<proteinExistence type="predicted"/>
<comment type="caution">
    <text evidence="1">The sequence shown here is derived from an EMBL/GenBank/DDBJ whole genome shotgun (WGS) entry which is preliminary data.</text>
</comment>
<dbReference type="EMBL" id="JBCGDP010000021">
    <property type="protein sequence ID" value="MEM0578221.1"/>
    <property type="molecule type" value="Genomic_DNA"/>
</dbReference>
<protein>
    <submittedName>
        <fullName evidence="1">Uncharacterized protein</fullName>
    </submittedName>
</protein>
<accession>A0ABU9NSH0</accession>
<name>A0ABU9NSH0_9FLAO</name>
<gene>
    <name evidence="1" type="ORF">WFZ86_17085</name>
</gene>
<evidence type="ECO:0000313" key="1">
    <source>
        <dbReference type="EMBL" id="MEM0578221.1"/>
    </source>
</evidence>
<organism evidence="1 2">
    <name type="scientific">Flavobacterium polysaccharolyticum</name>
    <dbReference type="NCBI Taxonomy" id="3133148"/>
    <lineage>
        <taxon>Bacteria</taxon>
        <taxon>Pseudomonadati</taxon>
        <taxon>Bacteroidota</taxon>
        <taxon>Flavobacteriia</taxon>
        <taxon>Flavobacteriales</taxon>
        <taxon>Flavobacteriaceae</taxon>
        <taxon>Flavobacterium</taxon>
    </lineage>
</organism>
<keyword evidence="2" id="KW-1185">Reference proteome</keyword>
<evidence type="ECO:0000313" key="2">
    <source>
        <dbReference type="Proteomes" id="UP001468798"/>
    </source>
</evidence>
<sequence length="67" mass="7692">MKTITIFERLQNGETILSNDPKAYKLIEASFDTKKILVEMNNASNPNVSGKQKRDYSNRIISLLKFD</sequence>
<dbReference type="RefSeq" id="WP_342693056.1">
    <property type="nucleotide sequence ID" value="NZ_JBCGDP010000021.1"/>
</dbReference>
<reference evidence="1 2" key="1">
    <citation type="submission" date="2024-03" db="EMBL/GenBank/DDBJ databases">
        <title>Two novel species of the genus Flavobacterium exhibiting potentially degradation of complex polysaccharides.</title>
        <authorList>
            <person name="Lian X."/>
        </authorList>
    </citation>
    <scope>NUCLEOTIDE SEQUENCE [LARGE SCALE GENOMIC DNA]</scope>
    <source>
        <strain evidence="1 2">N6</strain>
    </source>
</reference>